<evidence type="ECO:0000313" key="9">
    <source>
        <dbReference type="EMBL" id="GIH62885.1"/>
    </source>
</evidence>
<dbReference type="EMBL" id="BOOF01000019">
    <property type="protein sequence ID" value="GIH62885.1"/>
    <property type="molecule type" value="Genomic_DNA"/>
</dbReference>
<gene>
    <name evidence="9" type="ORF">Msi02_37020</name>
</gene>
<proteinExistence type="predicted"/>
<evidence type="ECO:0000256" key="2">
    <source>
        <dbReference type="ARBA" id="ARBA00022448"/>
    </source>
</evidence>
<feature type="transmembrane region" description="Helical" evidence="7">
    <location>
        <begin position="374"/>
        <end position="395"/>
    </location>
</feature>
<evidence type="ECO:0000256" key="5">
    <source>
        <dbReference type="ARBA" id="ARBA00022989"/>
    </source>
</evidence>
<feature type="transmembrane region" description="Helical" evidence="7">
    <location>
        <begin position="172"/>
        <end position="193"/>
    </location>
</feature>
<feature type="transmembrane region" description="Helical" evidence="7">
    <location>
        <begin position="47"/>
        <end position="71"/>
    </location>
</feature>
<keyword evidence="6 7" id="KW-0472">Membrane</keyword>
<dbReference type="PANTHER" id="PTHR43266">
    <property type="entry name" value="MACROLIDE-EFFLUX PROTEIN"/>
    <property type="match status" value="1"/>
</dbReference>
<feature type="transmembrane region" description="Helical" evidence="7">
    <location>
        <begin position="83"/>
        <end position="102"/>
    </location>
</feature>
<comment type="subcellular location">
    <subcellularLocation>
        <location evidence="1">Cell membrane</location>
        <topology evidence="1">Multi-pass membrane protein</topology>
    </subcellularLocation>
</comment>
<dbReference type="InterPro" id="IPR011701">
    <property type="entry name" value="MFS"/>
</dbReference>
<keyword evidence="2" id="KW-0813">Transport</keyword>
<evidence type="ECO:0000256" key="6">
    <source>
        <dbReference type="ARBA" id="ARBA00023136"/>
    </source>
</evidence>
<evidence type="ECO:0000256" key="7">
    <source>
        <dbReference type="SAM" id="Phobius"/>
    </source>
</evidence>
<dbReference type="PROSITE" id="PS00504">
    <property type="entry name" value="FRD_SDH_FAD_BINDING"/>
    <property type="match status" value="1"/>
</dbReference>
<sequence length="417" mass="43539">MITAVRVPAIARDRHFLALWTAHSVSTLGDALTTLTLILLITERTHSVAAVGGLTVIIAVPSIVIGLVSGAYVDRHNRRRTMIVADASRAVLLAALAILTLVSPALPALYLIALLQASVGTFFNPARAGLMQMIVPADEQVRANSLIQTTTVIGELVGTTLAGVLVATSHTYWIAFTIDAATFALSGVLIATIRGIHSTPPGQQQTTWTAIVDGMRAVRSSPALRALLLVFGALTFALSPMAVLLAPYIVDTLHVSTGWIGVIQAGDTAGNIVGGALAAVTARHLKPRGLIIAGMMTLAALIASLTWATTVAALLIAYVVFGLLTVTIQTGIGALTQTEVDNALMGRFIGLMSITPGAVSVLAMTFVGSLCAAVGIRTVFLISGGSLALGTTLAWRQFHRATRQGAQPRARERRPLT</sequence>
<dbReference type="CDD" id="cd06173">
    <property type="entry name" value="MFS_MefA_like"/>
    <property type="match status" value="1"/>
</dbReference>
<keyword evidence="3" id="KW-1003">Cell membrane</keyword>
<dbReference type="PANTHER" id="PTHR43266:SF2">
    <property type="entry name" value="MAJOR FACILITATOR SUPERFAMILY (MFS) PROFILE DOMAIN-CONTAINING PROTEIN"/>
    <property type="match status" value="1"/>
</dbReference>
<dbReference type="RefSeq" id="WP_204049492.1">
    <property type="nucleotide sequence ID" value="NZ_BOOF01000019.1"/>
</dbReference>
<dbReference type="InterPro" id="IPR003952">
    <property type="entry name" value="FRD_SDH_FAD_BS"/>
</dbReference>
<feature type="transmembrane region" description="Helical" evidence="7">
    <location>
        <begin position="315"/>
        <end position="336"/>
    </location>
</feature>
<reference evidence="9 10" key="1">
    <citation type="submission" date="2021-01" db="EMBL/GenBank/DDBJ databases">
        <title>Whole genome shotgun sequence of Microbispora siamensis NBRC 104113.</title>
        <authorList>
            <person name="Komaki H."/>
            <person name="Tamura T."/>
        </authorList>
    </citation>
    <scope>NUCLEOTIDE SEQUENCE [LARGE SCALE GENOMIC DNA]</scope>
    <source>
        <strain evidence="9 10">NBRC 104113</strain>
    </source>
</reference>
<evidence type="ECO:0000256" key="3">
    <source>
        <dbReference type="ARBA" id="ARBA00022475"/>
    </source>
</evidence>
<dbReference type="SUPFAM" id="SSF103473">
    <property type="entry name" value="MFS general substrate transporter"/>
    <property type="match status" value="1"/>
</dbReference>
<feature type="transmembrane region" description="Helical" evidence="7">
    <location>
        <begin position="262"/>
        <end position="282"/>
    </location>
</feature>
<feature type="domain" description="Major facilitator superfamily (MFS) profile" evidence="8">
    <location>
        <begin position="1"/>
        <end position="402"/>
    </location>
</feature>
<name>A0ABQ4GN77_9ACTN</name>
<dbReference type="InterPro" id="IPR036259">
    <property type="entry name" value="MFS_trans_sf"/>
</dbReference>
<dbReference type="Pfam" id="PF07690">
    <property type="entry name" value="MFS_1"/>
    <property type="match status" value="1"/>
</dbReference>
<feature type="transmembrane region" description="Helical" evidence="7">
    <location>
        <begin position="226"/>
        <end position="250"/>
    </location>
</feature>
<organism evidence="9 10">
    <name type="scientific">Microbispora siamensis</name>
    <dbReference type="NCBI Taxonomy" id="564413"/>
    <lineage>
        <taxon>Bacteria</taxon>
        <taxon>Bacillati</taxon>
        <taxon>Actinomycetota</taxon>
        <taxon>Actinomycetes</taxon>
        <taxon>Streptosporangiales</taxon>
        <taxon>Streptosporangiaceae</taxon>
        <taxon>Microbispora</taxon>
    </lineage>
</organism>
<keyword evidence="10" id="KW-1185">Reference proteome</keyword>
<comment type="caution">
    <text evidence="9">The sequence shown here is derived from an EMBL/GenBank/DDBJ whole genome shotgun (WGS) entry which is preliminary data.</text>
</comment>
<evidence type="ECO:0000256" key="4">
    <source>
        <dbReference type="ARBA" id="ARBA00022692"/>
    </source>
</evidence>
<dbReference type="InterPro" id="IPR020846">
    <property type="entry name" value="MFS_dom"/>
</dbReference>
<dbReference type="PROSITE" id="PS50850">
    <property type="entry name" value="MFS"/>
    <property type="match status" value="1"/>
</dbReference>
<evidence type="ECO:0000313" key="10">
    <source>
        <dbReference type="Proteomes" id="UP000660454"/>
    </source>
</evidence>
<dbReference type="Proteomes" id="UP000660454">
    <property type="component" value="Unassembled WGS sequence"/>
</dbReference>
<dbReference type="Gene3D" id="1.20.1250.20">
    <property type="entry name" value="MFS general substrate transporter like domains"/>
    <property type="match status" value="1"/>
</dbReference>
<feature type="transmembrane region" description="Helical" evidence="7">
    <location>
        <begin position="348"/>
        <end position="368"/>
    </location>
</feature>
<accession>A0ABQ4GN77</accession>
<evidence type="ECO:0000259" key="8">
    <source>
        <dbReference type="PROSITE" id="PS50850"/>
    </source>
</evidence>
<keyword evidence="5 7" id="KW-1133">Transmembrane helix</keyword>
<feature type="transmembrane region" description="Helical" evidence="7">
    <location>
        <begin position="289"/>
        <end position="309"/>
    </location>
</feature>
<protein>
    <submittedName>
        <fullName evidence="9">MFS transporter</fullName>
    </submittedName>
</protein>
<feature type="transmembrane region" description="Helical" evidence="7">
    <location>
        <begin position="16"/>
        <end position="41"/>
    </location>
</feature>
<keyword evidence="4 7" id="KW-0812">Transmembrane</keyword>
<evidence type="ECO:0000256" key="1">
    <source>
        <dbReference type="ARBA" id="ARBA00004651"/>
    </source>
</evidence>